<feature type="domain" description="DUF632" evidence="2">
    <location>
        <begin position="259"/>
        <end position="661"/>
    </location>
</feature>
<dbReference type="PANTHER" id="PTHR21450:SF17">
    <property type="entry name" value="OS09G0542500 PROTEIN"/>
    <property type="match status" value="1"/>
</dbReference>
<dbReference type="InterPro" id="IPR006868">
    <property type="entry name" value="DUF630"/>
</dbReference>
<evidence type="ECO:0000256" key="1">
    <source>
        <dbReference type="SAM" id="MobiDB-lite"/>
    </source>
</evidence>
<evidence type="ECO:0000259" key="2">
    <source>
        <dbReference type="Pfam" id="PF04782"/>
    </source>
</evidence>
<organism evidence="4">
    <name type="scientific">Sesamum calycinum</name>
    <dbReference type="NCBI Taxonomy" id="2727403"/>
    <lineage>
        <taxon>Eukaryota</taxon>
        <taxon>Viridiplantae</taxon>
        <taxon>Streptophyta</taxon>
        <taxon>Embryophyta</taxon>
        <taxon>Tracheophyta</taxon>
        <taxon>Spermatophyta</taxon>
        <taxon>Magnoliopsida</taxon>
        <taxon>eudicotyledons</taxon>
        <taxon>Gunneridae</taxon>
        <taxon>Pentapetalae</taxon>
        <taxon>asterids</taxon>
        <taxon>lamiids</taxon>
        <taxon>Lamiales</taxon>
        <taxon>Pedaliaceae</taxon>
        <taxon>Sesamum</taxon>
    </lineage>
</organism>
<feature type="region of interest" description="Disordered" evidence="1">
    <location>
        <begin position="94"/>
        <end position="133"/>
    </location>
</feature>
<feature type="compositionally biased region" description="Low complexity" evidence="1">
    <location>
        <begin position="102"/>
        <end position="113"/>
    </location>
</feature>
<reference evidence="4" key="1">
    <citation type="submission" date="2020-06" db="EMBL/GenBank/DDBJ databases">
        <authorList>
            <person name="Li T."/>
            <person name="Hu X."/>
            <person name="Zhang T."/>
            <person name="Song X."/>
            <person name="Zhang H."/>
            <person name="Dai N."/>
            <person name="Sheng W."/>
            <person name="Hou X."/>
            <person name="Wei L."/>
        </authorList>
    </citation>
    <scope>NUCLEOTIDE SEQUENCE</scope>
    <source>
        <strain evidence="4">KEN8</strain>
        <tissue evidence="4">Leaf</tissue>
    </source>
</reference>
<feature type="domain" description="DUF630" evidence="3">
    <location>
        <begin position="1"/>
        <end position="60"/>
    </location>
</feature>
<evidence type="ECO:0000313" key="4">
    <source>
        <dbReference type="EMBL" id="KAL0356562.1"/>
    </source>
</evidence>
<comment type="caution">
    <text evidence="4">The sequence shown here is derived from an EMBL/GenBank/DDBJ whole genome shotgun (WGS) entry which is preliminary data.</text>
</comment>
<dbReference type="AlphaFoldDB" id="A0AAW2PN66"/>
<accession>A0AAW2PN66</accession>
<reference evidence="4" key="2">
    <citation type="journal article" date="2024" name="Plant">
        <title>Genomic evolution and insights into agronomic trait innovations of Sesamum species.</title>
        <authorList>
            <person name="Miao H."/>
            <person name="Wang L."/>
            <person name="Qu L."/>
            <person name="Liu H."/>
            <person name="Sun Y."/>
            <person name="Le M."/>
            <person name="Wang Q."/>
            <person name="Wei S."/>
            <person name="Zheng Y."/>
            <person name="Lin W."/>
            <person name="Duan Y."/>
            <person name="Cao H."/>
            <person name="Xiong S."/>
            <person name="Wang X."/>
            <person name="Wei L."/>
            <person name="Li C."/>
            <person name="Ma Q."/>
            <person name="Ju M."/>
            <person name="Zhao R."/>
            <person name="Li G."/>
            <person name="Mu C."/>
            <person name="Tian Q."/>
            <person name="Mei H."/>
            <person name="Zhang T."/>
            <person name="Gao T."/>
            <person name="Zhang H."/>
        </authorList>
    </citation>
    <scope>NUCLEOTIDE SEQUENCE</scope>
    <source>
        <strain evidence="4">KEN8</strain>
    </source>
</reference>
<dbReference type="InterPro" id="IPR006867">
    <property type="entry name" value="DUF632"/>
</dbReference>
<dbReference type="Pfam" id="PF04782">
    <property type="entry name" value="DUF632"/>
    <property type="match status" value="1"/>
</dbReference>
<dbReference type="PANTHER" id="PTHR21450">
    <property type="entry name" value="PROTEIN ALTERED PHOSPHATE STARVATION RESPONSE 1"/>
    <property type="match status" value="1"/>
</dbReference>
<dbReference type="Pfam" id="PF04783">
    <property type="entry name" value="DUF630"/>
    <property type="match status" value="1"/>
</dbReference>
<proteinExistence type="predicted"/>
<feature type="compositionally biased region" description="Basic and acidic residues" evidence="1">
    <location>
        <begin position="121"/>
        <end position="133"/>
    </location>
</feature>
<sequence length="805" mass="91902">MGCVASRLEQEEEVVSICRERKNQLKLAVERRYALADAHYRYCQSLFGVSAAINLFVARHSSPPSPFYITFPPPSPPKENVVSNPLFLQQAPSDPTKKAIACEPCSSSTSSISSEEECEEKNENENENEKEKEEEQVCGYFYMDMPQAMPSPQRDFGWDFFNPFNSVTRPEIINTYNRISEEDLRVVREQEGIPELEDEEGEVGLEEERNAVVEKEALTEEEKKHGVDVVNAVESVSQGEQQVEKGLTVIDTPVRGRELLEALKDIEDHFIRAYDSGKDVSRMLECNRVHVQSNLEEIKGHLDDEIKGMTPVYIIIHKASFLFVAEYSFSSLPLIGFGGLSNLIFMEKFHVPIYMVPHCLHSILPTRFSFSLCSLNQNSVSKLNKIDPSYHMAVCFRSSSCKSLVATGPKSSSTWKEFNNDLFDDYGGMASGSHSLTLGRLYAWEKKLYEEVKDGDSIRRIYERKCNHLRNQDVRGDEGLTVDKTRAAVKDLYSRILVAIRSAETISNQIDKLRDEELEPQMRELLQGMMGTWKIMLESHEIQNKIIFEVKTFTCPSYGKFCNESHRLATLQLETELVNWRACFMEYIAAQKGYIEALHGWLSKFVAPEVEFYSRGRNSAPPCQSNGPPLLKVCHDWLDSMNKLPDKAVSFAIKSCAKNVRALWLQQGVEQQQKRKVDSLSKELDKKIIAFQKADNRISEFALTEKIAELEMDHQAQSLVERKDMLEIFRKRIDIEKEKHHNCMQETERITLNGFQTGFCRVFESMTEFSGAVLKMYNDLSTIQNAEIVGKPPSCIEGSQVEEKL</sequence>
<name>A0AAW2PN66_9LAMI</name>
<dbReference type="EMBL" id="JACGWM010000008">
    <property type="protein sequence ID" value="KAL0356562.1"/>
    <property type="molecule type" value="Genomic_DNA"/>
</dbReference>
<evidence type="ECO:0000259" key="3">
    <source>
        <dbReference type="Pfam" id="PF04783"/>
    </source>
</evidence>
<gene>
    <name evidence="4" type="ORF">Scaly_1341900</name>
</gene>
<protein>
    <submittedName>
        <fullName evidence="4">Protein ALTERED PHOSPHATE STARVATION RESPONSE 1</fullName>
    </submittedName>
</protein>